<feature type="transmembrane region" description="Helical" evidence="1">
    <location>
        <begin position="6"/>
        <end position="24"/>
    </location>
</feature>
<proteinExistence type="predicted"/>
<evidence type="ECO:0000313" key="3">
    <source>
        <dbReference type="Proteomes" id="UP000198224"/>
    </source>
</evidence>
<feature type="transmembrane region" description="Helical" evidence="1">
    <location>
        <begin position="31"/>
        <end position="50"/>
    </location>
</feature>
<reference evidence="3" key="1">
    <citation type="submission" date="2016-06" db="EMBL/GenBank/DDBJ databases">
        <authorList>
            <person name="Varghese N."/>
            <person name="Submissions Spin"/>
        </authorList>
    </citation>
    <scope>NUCLEOTIDE SEQUENCE [LARGE SCALE GENOMIC DNA]</scope>
    <source>
        <strain evidence="3">DSM 45160</strain>
    </source>
</reference>
<gene>
    <name evidence="2" type="ORF">GA0070612_4607</name>
</gene>
<dbReference type="RefSeq" id="WP_231924303.1">
    <property type="nucleotide sequence ID" value="NZ_LT607409.1"/>
</dbReference>
<keyword evidence="3" id="KW-1185">Reference proteome</keyword>
<evidence type="ECO:0000313" key="2">
    <source>
        <dbReference type="EMBL" id="SCF18863.1"/>
    </source>
</evidence>
<dbReference type="EMBL" id="LT607409">
    <property type="protein sequence ID" value="SCF18863.1"/>
    <property type="molecule type" value="Genomic_DNA"/>
</dbReference>
<organism evidence="2 3">
    <name type="scientific">Micromonospora chokoriensis</name>
    <dbReference type="NCBI Taxonomy" id="356851"/>
    <lineage>
        <taxon>Bacteria</taxon>
        <taxon>Bacillati</taxon>
        <taxon>Actinomycetota</taxon>
        <taxon>Actinomycetes</taxon>
        <taxon>Micromonosporales</taxon>
        <taxon>Micromonosporaceae</taxon>
        <taxon>Micromonospora</taxon>
    </lineage>
</organism>
<dbReference type="AlphaFoldDB" id="A0A1C4YDQ6"/>
<sequence length="113" mass="12046">MLVTGYLGAVLIGALVGLLGRLILPGRQRIGVFATFVLGVGSAVLGTVVARALHVDDDAGVKVWVLRWDWIVLAIQVGLAIIAVALANMLTFTRLAGGDDNPRRRTRRSKTKS</sequence>
<evidence type="ECO:0008006" key="4">
    <source>
        <dbReference type="Google" id="ProtNLM"/>
    </source>
</evidence>
<name>A0A1C4YDQ6_9ACTN</name>
<keyword evidence="1" id="KW-1133">Transmembrane helix</keyword>
<evidence type="ECO:0000256" key="1">
    <source>
        <dbReference type="SAM" id="Phobius"/>
    </source>
</evidence>
<protein>
    <recommendedName>
        <fullName evidence="4">Transglycosylase associated protein</fullName>
    </recommendedName>
</protein>
<keyword evidence="1" id="KW-0472">Membrane</keyword>
<accession>A0A1C4YDQ6</accession>
<keyword evidence="1" id="KW-0812">Transmembrane</keyword>
<dbReference type="Proteomes" id="UP000198224">
    <property type="component" value="Chromosome I"/>
</dbReference>
<feature type="transmembrane region" description="Helical" evidence="1">
    <location>
        <begin position="70"/>
        <end position="97"/>
    </location>
</feature>